<dbReference type="InterPro" id="IPR011009">
    <property type="entry name" value="Kinase-like_dom_sf"/>
</dbReference>
<reference evidence="2" key="1">
    <citation type="submission" date="2021-02" db="EMBL/GenBank/DDBJ databases">
        <title>First Annotated Genome of the Yellow-green Alga Tribonema minus.</title>
        <authorList>
            <person name="Mahan K.M."/>
        </authorList>
    </citation>
    <scope>NUCLEOTIDE SEQUENCE</scope>
    <source>
        <strain evidence="2">UTEX B ZZ1240</strain>
    </source>
</reference>
<dbReference type="PANTHER" id="PTHR44167:SF24">
    <property type="entry name" value="SERINE_THREONINE-PROTEIN KINASE CHK2"/>
    <property type="match status" value="1"/>
</dbReference>
<evidence type="ECO:0000259" key="1">
    <source>
        <dbReference type="PROSITE" id="PS50011"/>
    </source>
</evidence>
<dbReference type="OrthoDB" id="194690at2759"/>
<feature type="domain" description="Protein kinase" evidence="1">
    <location>
        <begin position="28"/>
        <end position="488"/>
    </location>
</feature>
<dbReference type="AlphaFoldDB" id="A0A835ZET0"/>
<dbReference type="PANTHER" id="PTHR44167">
    <property type="entry name" value="OVARIAN-SPECIFIC SERINE/THREONINE-PROTEIN KINASE LOK-RELATED"/>
    <property type="match status" value="1"/>
</dbReference>
<dbReference type="GO" id="GO:0005634">
    <property type="term" value="C:nucleus"/>
    <property type="evidence" value="ECO:0007669"/>
    <property type="project" value="TreeGrafter"/>
</dbReference>
<keyword evidence="2" id="KW-0418">Kinase</keyword>
<keyword evidence="3" id="KW-1185">Reference proteome</keyword>
<dbReference type="PROSITE" id="PS50011">
    <property type="entry name" value="PROTEIN_KINASE_DOM"/>
    <property type="match status" value="1"/>
</dbReference>
<protein>
    <submittedName>
        <fullName evidence="2">Kinase-like domain-containing protein</fullName>
    </submittedName>
</protein>
<dbReference type="Proteomes" id="UP000664859">
    <property type="component" value="Unassembled WGS sequence"/>
</dbReference>
<dbReference type="EMBL" id="JAFCMP010000057">
    <property type="protein sequence ID" value="KAG5189079.1"/>
    <property type="molecule type" value="Genomic_DNA"/>
</dbReference>
<comment type="caution">
    <text evidence="2">The sequence shown here is derived from an EMBL/GenBank/DDBJ whole genome shotgun (WGS) entry which is preliminary data.</text>
</comment>
<dbReference type="InterPro" id="IPR000719">
    <property type="entry name" value="Prot_kinase_dom"/>
</dbReference>
<evidence type="ECO:0000313" key="3">
    <source>
        <dbReference type="Proteomes" id="UP000664859"/>
    </source>
</evidence>
<dbReference type="GO" id="GO:0004674">
    <property type="term" value="F:protein serine/threonine kinase activity"/>
    <property type="evidence" value="ECO:0007669"/>
    <property type="project" value="TreeGrafter"/>
</dbReference>
<dbReference type="SUPFAM" id="SSF56112">
    <property type="entry name" value="Protein kinase-like (PK-like)"/>
    <property type="match status" value="1"/>
</dbReference>
<accession>A0A835ZET0</accession>
<dbReference type="PROSITE" id="PS00108">
    <property type="entry name" value="PROTEIN_KINASE_ST"/>
    <property type="match status" value="1"/>
</dbReference>
<name>A0A835ZET0_9STRA</name>
<dbReference type="Gene3D" id="1.10.510.10">
    <property type="entry name" value="Transferase(Phosphotransferase) domain 1"/>
    <property type="match status" value="1"/>
</dbReference>
<evidence type="ECO:0000313" key="2">
    <source>
        <dbReference type="EMBL" id="KAG5189079.1"/>
    </source>
</evidence>
<proteinExistence type="predicted"/>
<dbReference type="GO" id="GO:0044773">
    <property type="term" value="P:mitotic DNA damage checkpoint signaling"/>
    <property type="evidence" value="ECO:0007669"/>
    <property type="project" value="TreeGrafter"/>
</dbReference>
<dbReference type="SMART" id="SM00220">
    <property type="entry name" value="S_TKc"/>
    <property type="match status" value="1"/>
</dbReference>
<gene>
    <name evidence="2" type="ORF">JKP88DRAFT_197593</name>
</gene>
<sequence length="527" mass="57866">MPSAGSDAEVQSAAAGARLEPGQLEARFPWGRFLAEGAFKQVYHVWNSQHSRQEAISVMDLQAIASDGCGESMAVLAQEIQVGMLASALVRHRICPHFVETFGFFNCAEMPAPTLWGTAEDPAPRGKMPVGRRGGRKAAAAAKPRYQFIGMELCELGDVEGYLRELPRGVLPVEDTVAVLFQMLFSIFAARHEYRLRHYDLKLLNFLVSRRAKVPCAAVEQTDQTVSVVQCGIDEHVFDVRMSANHAVLIKLADFGTSDVNSDTFNEPIGVDHFTTLENTAPELLLHGSQAVQGYALDTFAAGLAALHLFTGQAPYEELMDEVQCPAKLRVELRKAWSRAPQFDVVVATNKRLMDSSSDESDEDEDNTLYNTLYRYFVLLGVPGQSGVDSNSAAEHLQESSIWRAAVQVLVPSTVRGKTRKGQDAAVISKFRTDQAKFSIATGTAPCMVRARGRMAAIPGALELVQSMLEFLPERRPTMLRLLKSEVFSGLRVAHAMSQPHVAGYTCFYRGAHADGEYSSRPPLLDV</sequence>
<dbReference type="GO" id="GO:0005524">
    <property type="term" value="F:ATP binding"/>
    <property type="evidence" value="ECO:0007669"/>
    <property type="project" value="InterPro"/>
</dbReference>
<keyword evidence="2" id="KW-0808">Transferase</keyword>
<dbReference type="InterPro" id="IPR008271">
    <property type="entry name" value="Ser/Thr_kinase_AS"/>
</dbReference>
<dbReference type="Pfam" id="PF00069">
    <property type="entry name" value="Pkinase"/>
    <property type="match status" value="1"/>
</dbReference>
<organism evidence="2 3">
    <name type="scientific">Tribonema minus</name>
    <dbReference type="NCBI Taxonomy" id="303371"/>
    <lineage>
        <taxon>Eukaryota</taxon>
        <taxon>Sar</taxon>
        <taxon>Stramenopiles</taxon>
        <taxon>Ochrophyta</taxon>
        <taxon>PX clade</taxon>
        <taxon>Xanthophyceae</taxon>
        <taxon>Tribonematales</taxon>
        <taxon>Tribonemataceae</taxon>
        <taxon>Tribonema</taxon>
    </lineage>
</organism>